<dbReference type="AlphaFoldDB" id="V8ASN4"/>
<dbReference type="EMBL" id="AVFE01000003">
    <property type="protein sequence ID" value="ETD05610.1"/>
    <property type="molecule type" value="Genomic_DNA"/>
</dbReference>
<gene>
    <name evidence="2" type="ORF">N568_0101595</name>
</gene>
<evidence type="ECO:0000256" key="1">
    <source>
        <dbReference type="SAM" id="MobiDB-lite"/>
    </source>
</evidence>
<proteinExistence type="predicted"/>
<evidence type="ECO:0000313" key="2">
    <source>
        <dbReference type="EMBL" id="ETD05610.1"/>
    </source>
</evidence>
<feature type="compositionally biased region" description="Basic residues" evidence="1">
    <location>
        <begin position="21"/>
        <end position="31"/>
    </location>
</feature>
<evidence type="ECO:0000313" key="3">
    <source>
        <dbReference type="Proteomes" id="UP000018692"/>
    </source>
</evidence>
<name>V8ASN4_9LACT</name>
<feature type="region of interest" description="Disordered" evidence="1">
    <location>
        <begin position="1"/>
        <end position="31"/>
    </location>
</feature>
<sequence length="31" mass="3330">MSYAGEASTPNTIKGSGTYKNARKKSKKLLV</sequence>
<protein>
    <submittedName>
        <fullName evidence="2">Uncharacterized protein</fullName>
    </submittedName>
</protein>
<comment type="caution">
    <text evidence="2">The sequence shown here is derived from an EMBL/GenBank/DDBJ whole genome shotgun (WGS) entry which is preliminary data.</text>
</comment>
<reference evidence="2 3" key="1">
    <citation type="submission" date="2013-07" db="EMBL/GenBank/DDBJ databases">
        <title>Isolation of Lactococcus garvieae strain TRF1 from the fecal material of a timber rattlesnake.</title>
        <authorList>
            <person name="McLaughlin R.W."/>
            <person name="Cochran P.A."/>
            <person name="Dowd S.E."/>
        </authorList>
    </citation>
    <scope>NUCLEOTIDE SEQUENCE [LARGE SCALE GENOMIC DNA]</scope>
    <source>
        <strain evidence="2 3">TRF1</strain>
    </source>
</reference>
<accession>V8ASN4</accession>
<feature type="compositionally biased region" description="Polar residues" evidence="1">
    <location>
        <begin position="8"/>
        <end position="19"/>
    </location>
</feature>
<dbReference type="Proteomes" id="UP000018692">
    <property type="component" value="Unassembled WGS sequence"/>
</dbReference>
<organism evidence="2 3">
    <name type="scientific">Lactococcus garvieae TRF1</name>
    <dbReference type="NCBI Taxonomy" id="1380772"/>
    <lineage>
        <taxon>Bacteria</taxon>
        <taxon>Bacillati</taxon>
        <taxon>Bacillota</taxon>
        <taxon>Bacilli</taxon>
        <taxon>Lactobacillales</taxon>
        <taxon>Streptococcaceae</taxon>
        <taxon>Lactococcus</taxon>
    </lineage>
</organism>